<dbReference type="Bgee" id="ENSLACG00000011935">
    <property type="expression patterns" value="Expressed in pectoral fin and 2 other cell types or tissues"/>
</dbReference>
<evidence type="ECO:0000313" key="5">
    <source>
        <dbReference type="Proteomes" id="UP000008672"/>
    </source>
</evidence>
<dbReference type="InterPro" id="IPR001507">
    <property type="entry name" value="ZP_dom"/>
</dbReference>
<evidence type="ECO:0000259" key="3">
    <source>
        <dbReference type="PROSITE" id="PS51034"/>
    </source>
</evidence>
<reference evidence="5" key="1">
    <citation type="submission" date="2011-08" db="EMBL/GenBank/DDBJ databases">
        <title>The draft genome of Latimeria chalumnae.</title>
        <authorList>
            <person name="Di Palma F."/>
            <person name="Alfoldi J."/>
            <person name="Johnson J."/>
            <person name="Berlin A."/>
            <person name="Gnerre S."/>
            <person name="Jaffe D."/>
            <person name="MacCallum I."/>
            <person name="Young S."/>
            <person name="Walker B.J."/>
            <person name="Lander E."/>
            <person name="Lindblad-Toh K."/>
        </authorList>
    </citation>
    <scope>NUCLEOTIDE SEQUENCE [LARGE SCALE GENOMIC DNA]</scope>
    <source>
        <strain evidence="5">Wild caught</strain>
    </source>
</reference>
<dbReference type="PROSITE" id="PS51034">
    <property type="entry name" value="ZP_2"/>
    <property type="match status" value="1"/>
</dbReference>
<dbReference type="Gene3D" id="2.60.40.3210">
    <property type="entry name" value="Zona pellucida, ZP-N domain"/>
    <property type="match status" value="1"/>
</dbReference>
<dbReference type="SMART" id="SM00241">
    <property type="entry name" value="ZP"/>
    <property type="match status" value="1"/>
</dbReference>
<proteinExistence type="predicted"/>
<organism evidence="4 5">
    <name type="scientific">Latimeria chalumnae</name>
    <name type="common">Coelacanth</name>
    <dbReference type="NCBI Taxonomy" id="7897"/>
    <lineage>
        <taxon>Eukaryota</taxon>
        <taxon>Metazoa</taxon>
        <taxon>Chordata</taxon>
        <taxon>Craniata</taxon>
        <taxon>Vertebrata</taxon>
        <taxon>Euteleostomi</taxon>
        <taxon>Coelacanthiformes</taxon>
        <taxon>Coelacanthidae</taxon>
        <taxon>Latimeria</taxon>
    </lineage>
</organism>
<reference evidence="4" key="3">
    <citation type="submission" date="2025-09" db="UniProtKB">
        <authorList>
            <consortium name="Ensembl"/>
        </authorList>
    </citation>
    <scope>IDENTIFICATION</scope>
</reference>
<dbReference type="PANTHER" id="PTHR14002:SF59">
    <property type="entry name" value="CUB AND ZONA PELLUCIDA-LIKE DOMAIN-CONTAINING PROTEIN 1-RELATED"/>
    <property type="match status" value="1"/>
</dbReference>
<protein>
    <recommendedName>
        <fullName evidence="3">ZP domain-containing protein</fullName>
    </recommendedName>
</protein>
<dbReference type="Ensembl" id="ENSLACT00000013650.1">
    <property type="protein sequence ID" value="ENSLACP00000013554.1"/>
    <property type="gene ID" value="ENSLACG00000011935.1"/>
</dbReference>
<accession>H3AV83</accession>
<dbReference type="HOGENOM" id="CLU_365460_0_0_1"/>
<evidence type="ECO:0000256" key="1">
    <source>
        <dbReference type="ARBA" id="ARBA00022729"/>
    </source>
</evidence>
<dbReference type="eggNOG" id="ENOG502RSDM">
    <property type="taxonomic scope" value="Eukaryota"/>
</dbReference>
<evidence type="ECO:0000256" key="2">
    <source>
        <dbReference type="ARBA" id="ARBA00023157"/>
    </source>
</evidence>
<dbReference type="Proteomes" id="UP000008672">
    <property type="component" value="Unassembled WGS sequence"/>
</dbReference>
<dbReference type="AlphaFoldDB" id="H3AV83"/>
<reference evidence="4" key="2">
    <citation type="submission" date="2025-08" db="UniProtKB">
        <authorList>
            <consortium name="Ensembl"/>
        </authorList>
    </citation>
    <scope>IDENTIFICATION</scope>
</reference>
<dbReference type="GeneTree" id="ENSGT00940000163723"/>
<dbReference type="InParanoid" id="H3AV83"/>
<dbReference type="PANTHER" id="PTHR14002">
    <property type="entry name" value="ENDOGLIN/TGF-BETA RECEPTOR TYPE III"/>
    <property type="match status" value="1"/>
</dbReference>
<dbReference type="EMBL" id="AFYH01144977">
    <property type="status" value="NOT_ANNOTATED_CDS"/>
    <property type="molecule type" value="Genomic_DNA"/>
</dbReference>
<feature type="domain" description="ZP" evidence="3">
    <location>
        <begin position="323"/>
        <end position="591"/>
    </location>
</feature>
<keyword evidence="1" id="KW-0732">Signal</keyword>
<dbReference type="EMBL" id="AFYH01144975">
    <property type="status" value="NOT_ANNOTATED_CDS"/>
    <property type="molecule type" value="Genomic_DNA"/>
</dbReference>
<evidence type="ECO:0000313" key="4">
    <source>
        <dbReference type="Ensembl" id="ENSLACP00000013554.1"/>
    </source>
</evidence>
<dbReference type="Pfam" id="PF00100">
    <property type="entry name" value="Zona_pellucida"/>
    <property type="match status" value="1"/>
</dbReference>
<sequence>RATSCCYINNVNGGGSWQFLTSVDLGIRSDTGKPNLSPKTTFPIAIRVPQNCQRTYQLLAYDVDKDAVRCRYGTSANNECGFTLDQNVCTLTYNAYSQNTGNYLFELEIEDYPTQTVTLHYNDGTSSIKWTSDYLSQIPLHFIIEVGPSAPSCSLGLYIPQFVSPTPAYGAHLNATVGITFQLSIGATASANGISDFIISGPINITKTVQYYGNNQATANIEWTPTQRDEGDYVPVCFVAVTPSGYQSELRCVLIRVGPDISNRQLRVDTVPNKPYHLHAHVWDMGGSRVQLRGGHEGAQVTGMRGIAGGLVKLVGERVSYSNCGCHPLNAGDLTAPLHPVFAALTHQGLGYLPHHEVSPSVNYPLAEPDLHLPVQQETSDYIVFENEITSFDHPYDVITRKHEVQIPFSCSFPKRTNVSSLFRAHKGAYIFSEAGFGQFSYVFEFYTNHYYTSIIDPASYPVEVELQDMLYMEIQVQSSLYSIEVFVESCRATAHDDPNDSLYYDIIKDGCLVDDTVVTYPGNQTEFRFGMEAFTFIGSFPEVISMRCCVGLSEVGLQKRTCSEVYMSCTVILCKSGDPNTRCAQGCINGTSSGHHHHKRSLASETQRHYISQGPL</sequence>
<dbReference type="InterPro" id="IPR042235">
    <property type="entry name" value="ZP-C_dom"/>
</dbReference>
<dbReference type="OMA" id="PTHDFAT"/>
<keyword evidence="5" id="KW-1185">Reference proteome</keyword>
<keyword evidence="2" id="KW-1015">Disulfide bond</keyword>
<dbReference type="InterPro" id="IPR055355">
    <property type="entry name" value="ZP-C"/>
</dbReference>
<dbReference type="Gene3D" id="2.60.40.4100">
    <property type="entry name" value="Zona pellucida, ZP-C domain"/>
    <property type="match status" value="1"/>
</dbReference>
<dbReference type="EMBL" id="AFYH01144976">
    <property type="status" value="NOT_ANNOTATED_CDS"/>
    <property type="molecule type" value="Genomic_DNA"/>
</dbReference>
<name>H3AV83_LATCH</name>